<feature type="domain" description="UvrD-like helicase C-terminal" evidence="12">
    <location>
        <begin position="290"/>
        <end position="556"/>
    </location>
</feature>
<evidence type="ECO:0000256" key="6">
    <source>
        <dbReference type="ARBA" id="ARBA00023125"/>
    </source>
</evidence>
<dbReference type="Pfam" id="PF21196">
    <property type="entry name" value="PcrA_UvrD_tudor"/>
    <property type="match status" value="1"/>
</dbReference>
<comment type="catalytic activity">
    <reaction evidence="8">
        <text>Couples ATP hydrolysis with the unwinding of duplex DNA by translocating in the 3'-5' direction.</text>
        <dbReference type="EC" id="5.6.2.4"/>
    </reaction>
</comment>
<evidence type="ECO:0000256" key="9">
    <source>
        <dbReference type="ARBA" id="ARBA00034808"/>
    </source>
</evidence>
<dbReference type="CDD" id="cd18807">
    <property type="entry name" value="SF1_C_UvrD"/>
    <property type="match status" value="1"/>
</dbReference>
<dbReference type="InterPro" id="IPR014016">
    <property type="entry name" value="UvrD-like_ATP-bd"/>
</dbReference>
<dbReference type="EMBL" id="CAEZUZ010000007">
    <property type="protein sequence ID" value="CAB4607996.1"/>
    <property type="molecule type" value="Genomic_DNA"/>
</dbReference>
<protein>
    <recommendedName>
        <fullName evidence="9">DNA 3'-5' helicase</fullName>
        <ecNumber evidence="9">5.6.2.4</ecNumber>
    </recommendedName>
</protein>
<dbReference type="PROSITE" id="PS51217">
    <property type="entry name" value="UVRD_HELICASE_CTER"/>
    <property type="match status" value="1"/>
</dbReference>
<dbReference type="SUPFAM" id="SSF52540">
    <property type="entry name" value="P-loop containing nucleoside triphosphate hydrolases"/>
    <property type="match status" value="1"/>
</dbReference>
<keyword evidence="6" id="KW-0238">DNA-binding</keyword>
<accession>A0A6J6H4I0</accession>
<dbReference type="EC" id="5.6.2.4" evidence="9"/>
<keyword evidence="4" id="KW-0347">Helicase</keyword>
<dbReference type="Gene3D" id="1.10.486.10">
    <property type="entry name" value="PCRA, domain 4"/>
    <property type="match status" value="1"/>
</dbReference>
<sequence length="754" mass="83422">MSEHTPIGDSIPLNPDQQEAVYHPGGPLLVVAGAGSGKTRVLTQRIAWLISQGTHPMAILAITFTNKAAEEMRHRVADLVGPTARSMWVTTFHKACVRILRQHAEAIGYPKQFTIYDSQDSKRLIGYVIRDMGLDAKKFPANAAQSRISLWKNELISTAKAHDTAEHIVQRRHAEIYREYQARLIRAGAMDFDDLLVNVVKLFETHHDVLRSYQERFQHILIDEYQDTNQAQNRIVLMLGALHHNVCVVGDSDQSIYKFRGADLRNIDEFENAFGETTVVVLAQNYRSTQTILTAANAVISQNIGRRPKDLWTSAGDGERIVRYFAQDEYDEASWVASTAQDIHKKESRAWGDIAIMYRTNAQSRAIEESMMRAGIPYKVVGGTKFYERREVKDAIAYLKAGANPLDEISIKRVLNVPKRGIGDTSIGKIDLFASANGLSFIDAMRRASEAGVSGSAIKGISSFVVLVDDMHAALADGPAALLEVAMNNSGYITELEQEASVEAAGRLENISELIGSAAEYTQVEEFLEQVALVADTDDLDAENHIVLMTLHSAKGLEYPVVFLVGCEEGIFPHNRALTDPAELEEERRLAYVGLTRARERLLVSHAWQRMLFGQSSYNPPSRFLAEVPAELFDRQGNVDSGSDHGRVFGRSTGGGWNDGDIPAYKRRNESDDDSFGRTFGSAAKERIVRAPSAPRNTDHLVGLKPGDDVAHAVFGEGVVIEIKGTGEKAEVTVRFRDKGTKHLALAWAPLTKL</sequence>
<comment type="catalytic activity">
    <reaction evidence="10">
        <text>ATP + H2O = ADP + phosphate + H(+)</text>
        <dbReference type="Rhea" id="RHEA:13065"/>
        <dbReference type="ChEBI" id="CHEBI:15377"/>
        <dbReference type="ChEBI" id="CHEBI:15378"/>
        <dbReference type="ChEBI" id="CHEBI:30616"/>
        <dbReference type="ChEBI" id="CHEBI:43474"/>
        <dbReference type="ChEBI" id="CHEBI:456216"/>
        <dbReference type="EC" id="5.6.2.4"/>
    </reaction>
</comment>
<evidence type="ECO:0000256" key="2">
    <source>
        <dbReference type="ARBA" id="ARBA00022741"/>
    </source>
</evidence>
<evidence type="ECO:0000259" key="11">
    <source>
        <dbReference type="PROSITE" id="PS51198"/>
    </source>
</evidence>
<keyword evidence="2" id="KW-0547">Nucleotide-binding</keyword>
<dbReference type="Pfam" id="PF00580">
    <property type="entry name" value="UvrD-helicase"/>
    <property type="match status" value="1"/>
</dbReference>
<dbReference type="FunFam" id="1.10.486.10:FF:000003">
    <property type="entry name" value="ATP-dependent DNA helicase"/>
    <property type="match status" value="1"/>
</dbReference>
<dbReference type="GO" id="GO:0005524">
    <property type="term" value="F:ATP binding"/>
    <property type="evidence" value="ECO:0007669"/>
    <property type="project" value="UniProtKB-KW"/>
</dbReference>
<evidence type="ECO:0000313" key="13">
    <source>
        <dbReference type="EMBL" id="CAB4588612.1"/>
    </source>
</evidence>
<evidence type="ECO:0000256" key="10">
    <source>
        <dbReference type="ARBA" id="ARBA00048988"/>
    </source>
</evidence>
<gene>
    <name evidence="13" type="ORF">UFOPK1808_00016</name>
    <name evidence="14" type="ORF">UFOPK1889_00103</name>
</gene>
<dbReference type="InterPro" id="IPR027417">
    <property type="entry name" value="P-loop_NTPase"/>
</dbReference>
<dbReference type="GO" id="GO:0003677">
    <property type="term" value="F:DNA binding"/>
    <property type="evidence" value="ECO:0007669"/>
    <property type="project" value="UniProtKB-KW"/>
</dbReference>
<comment type="similarity">
    <text evidence="1">Belongs to the helicase family. UvrD subfamily.</text>
</comment>
<evidence type="ECO:0000313" key="14">
    <source>
        <dbReference type="EMBL" id="CAB4607996.1"/>
    </source>
</evidence>
<evidence type="ECO:0000256" key="3">
    <source>
        <dbReference type="ARBA" id="ARBA00022801"/>
    </source>
</evidence>
<evidence type="ECO:0000256" key="5">
    <source>
        <dbReference type="ARBA" id="ARBA00022840"/>
    </source>
</evidence>
<dbReference type="GO" id="GO:0043138">
    <property type="term" value="F:3'-5' DNA helicase activity"/>
    <property type="evidence" value="ECO:0007669"/>
    <property type="project" value="UniProtKB-EC"/>
</dbReference>
<dbReference type="Gene3D" id="3.40.50.300">
    <property type="entry name" value="P-loop containing nucleotide triphosphate hydrolases"/>
    <property type="match status" value="2"/>
</dbReference>
<keyword evidence="3" id="KW-0378">Hydrolase</keyword>
<dbReference type="FunFam" id="1.10.10.160:FF:000001">
    <property type="entry name" value="ATP-dependent DNA helicase"/>
    <property type="match status" value="1"/>
</dbReference>
<dbReference type="Gene3D" id="1.10.10.160">
    <property type="match status" value="1"/>
</dbReference>
<dbReference type="InterPro" id="IPR014017">
    <property type="entry name" value="DNA_helicase_UvrD-like_C"/>
</dbReference>
<dbReference type="GO" id="GO:0016787">
    <property type="term" value="F:hydrolase activity"/>
    <property type="evidence" value="ECO:0007669"/>
    <property type="project" value="UniProtKB-KW"/>
</dbReference>
<evidence type="ECO:0000259" key="12">
    <source>
        <dbReference type="PROSITE" id="PS51217"/>
    </source>
</evidence>
<dbReference type="InterPro" id="IPR000212">
    <property type="entry name" value="DNA_helicase_UvrD/REP"/>
</dbReference>
<proteinExistence type="inferred from homology"/>
<dbReference type="AlphaFoldDB" id="A0A6J6H4I0"/>
<dbReference type="CDD" id="cd17932">
    <property type="entry name" value="DEXQc_UvrD"/>
    <property type="match status" value="1"/>
</dbReference>
<organism evidence="14">
    <name type="scientific">freshwater metagenome</name>
    <dbReference type="NCBI Taxonomy" id="449393"/>
    <lineage>
        <taxon>unclassified sequences</taxon>
        <taxon>metagenomes</taxon>
        <taxon>ecological metagenomes</taxon>
    </lineage>
</organism>
<dbReference type="GO" id="GO:0000725">
    <property type="term" value="P:recombinational repair"/>
    <property type="evidence" value="ECO:0007669"/>
    <property type="project" value="TreeGrafter"/>
</dbReference>
<reference evidence="14" key="1">
    <citation type="submission" date="2020-05" db="EMBL/GenBank/DDBJ databases">
        <authorList>
            <person name="Chiriac C."/>
            <person name="Salcher M."/>
            <person name="Ghai R."/>
            <person name="Kavagutti S V."/>
        </authorList>
    </citation>
    <scope>NUCLEOTIDE SEQUENCE</scope>
</reference>
<keyword evidence="5" id="KW-0067">ATP-binding</keyword>
<dbReference type="InterPro" id="IPR013986">
    <property type="entry name" value="DExx_box_DNA_helicase_dom_sf"/>
</dbReference>
<dbReference type="PANTHER" id="PTHR11070">
    <property type="entry name" value="UVRD / RECB / PCRA DNA HELICASE FAMILY MEMBER"/>
    <property type="match status" value="1"/>
</dbReference>
<evidence type="ECO:0000256" key="8">
    <source>
        <dbReference type="ARBA" id="ARBA00034617"/>
    </source>
</evidence>
<feature type="domain" description="UvrD-like helicase ATP-binding" evidence="11">
    <location>
        <begin position="11"/>
        <end position="289"/>
    </location>
</feature>
<name>A0A6J6H4I0_9ZZZZ</name>
<dbReference type="GO" id="GO:0033202">
    <property type="term" value="C:DNA helicase complex"/>
    <property type="evidence" value="ECO:0007669"/>
    <property type="project" value="TreeGrafter"/>
</dbReference>
<dbReference type="PROSITE" id="PS51198">
    <property type="entry name" value="UVRD_HELICASE_ATP_BIND"/>
    <property type="match status" value="1"/>
</dbReference>
<dbReference type="Pfam" id="PF13361">
    <property type="entry name" value="UvrD_C"/>
    <property type="match status" value="1"/>
</dbReference>
<keyword evidence="7" id="KW-0413">Isomerase</keyword>
<evidence type="ECO:0000256" key="4">
    <source>
        <dbReference type="ARBA" id="ARBA00022806"/>
    </source>
</evidence>
<dbReference type="GO" id="GO:0005829">
    <property type="term" value="C:cytosol"/>
    <property type="evidence" value="ECO:0007669"/>
    <property type="project" value="TreeGrafter"/>
</dbReference>
<evidence type="ECO:0000256" key="7">
    <source>
        <dbReference type="ARBA" id="ARBA00023235"/>
    </source>
</evidence>
<dbReference type="EMBL" id="CAEZUL010000001">
    <property type="protein sequence ID" value="CAB4588612.1"/>
    <property type="molecule type" value="Genomic_DNA"/>
</dbReference>
<dbReference type="PANTHER" id="PTHR11070:SF2">
    <property type="entry name" value="ATP-DEPENDENT DNA HELICASE SRS2"/>
    <property type="match status" value="1"/>
</dbReference>
<evidence type="ECO:0000256" key="1">
    <source>
        <dbReference type="ARBA" id="ARBA00009922"/>
    </source>
</evidence>